<dbReference type="CDD" id="cd08010">
    <property type="entry name" value="MltG_like"/>
    <property type="match status" value="1"/>
</dbReference>
<evidence type="ECO:0000256" key="8">
    <source>
        <dbReference type="SAM" id="MobiDB-lite"/>
    </source>
</evidence>
<dbReference type="Pfam" id="PF02618">
    <property type="entry name" value="YceG"/>
    <property type="match status" value="1"/>
</dbReference>
<feature type="region of interest" description="Disordered" evidence="8">
    <location>
        <begin position="1"/>
        <end position="107"/>
    </location>
</feature>
<sequence>MDEKEKYDSRKEELTGGEPFHADLGQTEENRETPSPGELEAQEKMENIFKSVSQNRPEPETATQPGPAPEDEDEAEPESNQAEIELMTVRKPTSQQKRAIERKRQAAKKRKNKRLALKIFFAALIVAVVVAGGYFYADYMPGGQNGEVVVTIPEGAGTVQIAKILNKNGLVNSKGFYRLMSKVRGVDGKYNFGKFKLNKNAGYEDIFKALTQSGVNVDAVKITIPEGYEIYKIADTLAEKGLIDKDKFYYLVDYGDFDYDFVKDIPERDNRLEGYLFPSTYEFTAGDEYGIINEMLAQFDKVYEKYKGRAKEMNMTMDEAVTLASIIEREALGDEDRKLVSSVFHNRMDSSNYPYLQSCATVQYVLKERKPVLSVEDTKIDSPYNTYINKGLPIGPIASPGEKSIEAALYPEETDYLFFVLGSDNKHHFSKTYEEHMQNKNG</sequence>
<proteinExistence type="inferred from homology"/>
<comment type="function">
    <text evidence="7">Functions as a peptidoglycan terminase that cleaves nascent peptidoglycan strands endolytically to terminate their elongation.</text>
</comment>
<feature type="compositionally biased region" description="Basic and acidic residues" evidence="8">
    <location>
        <begin position="1"/>
        <end position="14"/>
    </location>
</feature>
<keyword evidence="2 7" id="KW-0812">Transmembrane</keyword>
<evidence type="ECO:0000256" key="4">
    <source>
        <dbReference type="ARBA" id="ARBA00023136"/>
    </source>
</evidence>
<dbReference type="GO" id="GO:0008932">
    <property type="term" value="F:lytic endotransglycosylase activity"/>
    <property type="evidence" value="ECO:0007669"/>
    <property type="project" value="UniProtKB-UniRule"/>
</dbReference>
<dbReference type="EC" id="4.2.2.29" evidence="7"/>
<gene>
    <name evidence="7 9" type="primary">mltG</name>
    <name evidence="9" type="ORF">H8698_10760</name>
</gene>
<evidence type="ECO:0000256" key="2">
    <source>
        <dbReference type="ARBA" id="ARBA00022692"/>
    </source>
</evidence>
<dbReference type="EMBL" id="JACRSU010000004">
    <property type="protein sequence ID" value="MBC8541456.1"/>
    <property type="molecule type" value="Genomic_DNA"/>
</dbReference>
<dbReference type="NCBIfam" id="TIGR00247">
    <property type="entry name" value="endolytic transglycosylase MltG"/>
    <property type="match status" value="1"/>
</dbReference>
<organism evidence="9 10">
    <name type="scientific">Congzhengia minquanensis</name>
    <dbReference type="NCBI Taxonomy" id="2763657"/>
    <lineage>
        <taxon>Bacteria</taxon>
        <taxon>Bacillati</taxon>
        <taxon>Bacillota</taxon>
        <taxon>Clostridia</taxon>
        <taxon>Eubacteriales</taxon>
        <taxon>Oscillospiraceae</taxon>
        <taxon>Congzhengia</taxon>
    </lineage>
</organism>
<dbReference type="Gene3D" id="3.30.160.60">
    <property type="entry name" value="Classic Zinc Finger"/>
    <property type="match status" value="1"/>
</dbReference>
<comment type="subcellular location">
    <subcellularLocation>
        <location evidence="7">Cell membrane</location>
        <topology evidence="7">Single-pass membrane protein</topology>
    </subcellularLocation>
</comment>
<comment type="catalytic activity">
    <reaction evidence="7">
        <text>a peptidoglycan chain = a peptidoglycan chain with N-acetyl-1,6-anhydromuramyl-[peptide] at the reducing end + a peptidoglycan chain with N-acetylglucosamine at the non-reducing end.</text>
        <dbReference type="EC" id="4.2.2.29"/>
    </reaction>
</comment>
<dbReference type="GO" id="GO:0005886">
    <property type="term" value="C:plasma membrane"/>
    <property type="evidence" value="ECO:0007669"/>
    <property type="project" value="UniProtKB-SubCell"/>
</dbReference>
<keyword evidence="4 7" id="KW-0472">Membrane</keyword>
<feature type="transmembrane region" description="Helical" evidence="7">
    <location>
        <begin position="115"/>
        <end position="137"/>
    </location>
</feature>
<evidence type="ECO:0000256" key="7">
    <source>
        <dbReference type="HAMAP-Rule" id="MF_02065"/>
    </source>
</evidence>
<evidence type="ECO:0000313" key="10">
    <source>
        <dbReference type="Proteomes" id="UP000611762"/>
    </source>
</evidence>
<dbReference type="Gene3D" id="3.30.1490.480">
    <property type="entry name" value="Endolytic murein transglycosylase"/>
    <property type="match status" value="2"/>
</dbReference>
<dbReference type="GO" id="GO:0071555">
    <property type="term" value="P:cell wall organization"/>
    <property type="evidence" value="ECO:0007669"/>
    <property type="project" value="UniProtKB-KW"/>
</dbReference>
<comment type="caution">
    <text evidence="9">The sequence shown here is derived from an EMBL/GenBank/DDBJ whole genome shotgun (WGS) entry which is preliminary data.</text>
</comment>
<evidence type="ECO:0000256" key="6">
    <source>
        <dbReference type="ARBA" id="ARBA00023316"/>
    </source>
</evidence>
<evidence type="ECO:0000313" key="9">
    <source>
        <dbReference type="EMBL" id="MBC8541456.1"/>
    </source>
</evidence>
<feature type="compositionally biased region" description="Polar residues" evidence="8">
    <location>
        <begin position="50"/>
        <end position="64"/>
    </location>
</feature>
<reference evidence="9" key="1">
    <citation type="submission" date="2020-08" db="EMBL/GenBank/DDBJ databases">
        <title>Genome public.</title>
        <authorList>
            <person name="Liu C."/>
            <person name="Sun Q."/>
        </authorList>
    </citation>
    <scope>NUCLEOTIDE SEQUENCE</scope>
    <source>
        <strain evidence="9">H8</strain>
    </source>
</reference>
<evidence type="ECO:0000256" key="1">
    <source>
        <dbReference type="ARBA" id="ARBA00022475"/>
    </source>
</evidence>
<comment type="similarity">
    <text evidence="7">Belongs to the transglycosylase MltG family.</text>
</comment>
<protein>
    <recommendedName>
        <fullName evidence="7">Endolytic murein transglycosylase</fullName>
        <ecNumber evidence="7">4.2.2.29</ecNumber>
    </recommendedName>
    <alternativeName>
        <fullName evidence="7">Peptidoglycan lytic transglycosylase</fullName>
    </alternativeName>
    <alternativeName>
        <fullName evidence="7">Peptidoglycan polymerization terminase</fullName>
    </alternativeName>
</protein>
<evidence type="ECO:0000256" key="3">
    <source>
        <dbReference type="ARBA" id="ARBA00022989"/>
    </source>
</evidence>
<dbReference type="PANTHER" id="PTHR30518:SF2">
    <property type="entry name" value="ENDOLYTIC MUREIN TRANSGLYCOSYLASE"/>
    <property type="match status" value="1"/>
</dbReference>
<keyword evidence="10" id="KW-1185">Reference proteome</keyword>
<dbReference type="GO" id="GO:0009252">
    <property type="term" value="P:peptidoglycan biosynthetic process"/>
    <property type="evidence" value="ECO:0007669"/>
    <property type="project" value="UniProtKB-UniRule"/>
</dbReference>
<keyword evidence="1 7" id="KW-1003">Cell membrane</keyword>
<dbReference type="PANTHER" id="PTHR30518">
    <property type="entry name" value="ENDOLYTIC MUREIN TRANSGLYCOSYLASE"/>
    <property type="match status" value="1"/>
</dbReference>
<dbReference type="InterPro" id="IPR003770">
    <property type="entry name" value="MLTG-like"/>
</dbReference>
<keyword evidence="6 7" id="KW-0961">Cell wall biogenesis/degradation</keyword>
<dbReference type="AlphaFoldDB" id="A0A926DN88"/>
<evidence type="ECO:0000256" key="5">
    <source>
        <dbReference type="ARBA" id="ARBA00023239"/>
    </source>
</evidence>
<dbReference type="HAMAP" id="MF_02065">
    <property type="entry name" value="MltG"/>
    <property type="match status" value="1"/>
</dbReference>
<accession>A0A926DN88</accession>
<keyword evidence="5 7" id="KW-0456">Lyase</keyword>
<feature type="site" description="Important for catalytic activity" evidence="7">
    <location>
        <position position="330"/>
    </location>
</feature>
<dbReference type="RefSeq" id="WP_249313490.1">
    <property type="nucleotide sequence ID" value="NZ_JACRSU010000004.1"/>
</dbReference>
<name>A0A926DN88_9FIRM</name>
<keyword evidence="3 7" id="KW-1133">Transmembrane helix</keyword>
<dbReference type="Proteomes" id="UP000611762">
    <property type="component" value="Unassembled WGS sequence"/>
</dbReference>